<reference evidence="9 10" key="1">
    <citation type="submission" date="2006-02" db="EMBL/GenBank/DDBJ databases">
        <authorList>
            <person name="Amann R."/>
            <person name="Ferriera S."/>
            <person name="Johnson J."/>
            <person name="Kravitz S."/>
            <person name="Halpern A."/>
            <person name="Remington K."/>
            <person name="Beeson K."/>
            <person name="Tran B."/>
            <person name="Rogers Y.-H."/>
            <person name="Friedman R."/>
            <person name="Venter J.C."/>
        </authorList>
    </citation>
    <scope>NUCLEOTIDE SEQUENCE [LARGE SCALE GENOMIC DNA]</scope>
    <source>
        <strain evidence="9 10">DSM 3645</strain>
    </source>
</reference>
<feature type="transmembrane region" description="Helical" evidence="7">
    <location>
        <begin position="20"/>
        <end position="43"/>
    </location>
</feature>
<evidence type="ECO:0000256" key="1">
    <source>
        <dbReference type="ARBA" id="ARBA00004141"/>
    </source>
</evidence>
<dbReference type="OrthoDB" id="261701at2"/>
<dbReference type="EMBL" id="AANZ01000029">
    <property type="protein sequence ID" value="EAQ77690.1"/>
    <property type="molecule type" value="Genomic_DNA"/>
</dbReference>
<evidence type="ECO:0000256" key="2">
    <source>
        <dbReference type="ARBA" id="ARBA00010581"/>
    </source>
</evidence>
<dbReference type="HOGENOM" id="CLU_044071_4_2_0"/>
<dbReference type="Proteomes" id="UP000004358">
    <property type="component" value="Unassembled WGS sequence"/>
</dbReference>
<sequence>MIKDSLSVLPMRREIHQARLGFFLFIATLSVFFAASLIAYFIIWSTSSIDRTVSFSGVPASLWISTLFMVCVGYALHRAVQAVRFEKQVLFRRWLFFAGAMALVFLVFQASGLNRLLAEHFASGPDIKLYGLMFVLVFVHALHVIGGLATLAMVTNRACRDGYDHENYVAVSICADYWHFLDAVWLVMLVAFALTS</sequence>
<dbReference type="STRING" id="314230.DSM3645_01946"/>
<comment type="caution">
    <text evidence="9">The sequence shown here is derived from an EMBL/GenBank/DDBJ whole genome shotgun (WGS) entry which is preliminary data.</text>
</comment>
<evidence type="ECO:0000256" key="7">
    <source>
        <dbReference type="SAM" id="Phobius"/>
    </source>
</evidence>
<name>A4A0M4_9BACT</name>
<dbReference type="InterPro" id="IPR000298">
    <property type="entry name" value="Cyt_c_oxidase-like_su3"/>
</dbReference>
<evidence type="ECO:0000256" key="6">
    <source>
        <dbReference type="RuleBase" id="RU003376"/>
    </source>
</evidence>
<dbReference type="GO" id="GO:0019646">
    <property type="term" value="P:aerobic electron transport chain"/>
    <property type="evidence" value="ECO:0007669"/>
    <property type="project" value="InterPro"/>
</dbReference>
<dbReference type="RefSeq" id="WP_002653985.1">
    <property type="nucleotide sequence ID" value="NZ_CH672377.1"/>
</dbReference>
<feature type="transmembrane region" description="Helical" evidence="7">
    <location>
        <begin position="130"/>
        <end position="155"/>
    </location>
</feature>
<comment type="subcellular location">
    <subcellularLocation>
        <location evidence="6">Cell membrane</location>
        <topology evidence="6">Multi-pass membrane protein</topology>
    </subcellularLocation>
    <subcellularLocation>
        <location evidence="1">Membrane</location>
        <topology evidence="1">Multi-pass membrane protein</topology>
    </subcellularLocation>
</comment>
<dbReference type="InterPro" id="IPR024791">
    <property type="entry name" value="Cyt_c/ubiquinol_Oxase_su3"/>
</dbReference>
<dbReference type="Gene3D" id="1.20.120.80">
    <property type="entry name" value="Cytochrome c oxidase, subunit III, four-helix bundle"/>
    <property type="match status" value="1"/>
</dbReference>
<dbReference type="AlphaFoldDB" id="A4A0M4"/>
<proteinExistence type="inferred from homology"/>
<dbReference type="PROSITE" id="PS50253">
    <property type="entry name" value="COX3"/>
    <property type="match status" value="1"/>
</dbReference>
<feature type="transmembrane region" description="Helical" evidence="7">
    <location>
        <begin position="55"/>
        <end position="77"/>
    </location>
</feature>
<dbReference type="SUPFAM" id="SSF81452">
    <property type="entry name" value="Cytochrome c oxidase subunit III-like"/>
    <property type="match status" value="1"/>
</dbReference>
<dbReference type="eggNOG" id="COG1845">
    <property type="taxonomic scope" value="Bacteria"/>
</dbReference>
<gene>
    <name evidence="9" type="ORF">DSM3645_01946</name>
</gene>
<dbReference type="PANTHER" id="PTHR11403:SF10">
    <property type="entry name" value="CYTOCHROME C OXIDASE"/>
    <property type="match status" value="1"/>
</dbReference>
<evidence type="ECO:0000256" key="3">
    <source>
        <dbReference type="ARBA" id="ARBA00022692"/>
    </source>
</evidence>
<dbReference type="InterPro" id="IPR035973">
    <property type="entry name" value="Cyt_c_oxidase_su3-like_sf"/>
</dbReference>
<feature type="domain" description="Heme-copper oxidase subunit III family profile" evidence="8">
    <location>
        <begin position="19"/>
        <end position="196"/>
    </location>
</feature>
<feature type="transmembrane region" description="Helical" evidence="7">
    <location>
        <begin position="167"/>
        <end position="194"/>
    </location>
</feature>
<keyword evidence="5 7" id="KW-0472">Membrane</keyword>
<feature type="transmembrane region" description="Helical" evidence="7">
    <location>
        <begin position="89"/>
        <end position="110"/>
    </location>
</feature>
<organism evidence="9 10">
    <name type="scientific">Blastopirellula marina DSM 3645</name>
    <dbReference type="NCBI Taxonomy" id="314230"/>
    <lineage>
        <taxon>Bacteria</taxon>
        <taxon>Pseudomonadati</taxon>
        <taxon>Planctomycetota</taxon>
        <taxon>Planctomycetia</taxon>
        <taxon>Pirellulales</taxon>
        <taxon>Pirellulaceae</taxon>
        <taxon>Blastopirellula</taxon>
    </lineage>
</organism>
<keyword evidence="4 7" id="KW-1133">Transmembrane helix</keyword>
<keyword evidence="3 6" id="KW-0812">Transmembrane</keyword>
<dbReference type="GO" id="GO:0005886">
    <property type="term" value="C:plasma membrane"/>
    <property type="evidence" value="ECO:0007669"/>
    <property type="project" value="UniProtKB-SubCell"/>
</dbReference>
<evidence type="ECO:0000256" key="4">
    <source>
        <dbReference type="ARBA" id="ARBA00022989"/>
    </source>
</evidence>
<protein>
    <submittedName>
        <fullName evidence="9">Probable cytochrome c oxidase, subunit III</fullName>
    </submittedName>
</protein>
<dbReference type="PANTHER" id="PTHR11403">
    <property type="entry name" value="CYTOCHROME C OXIDASE SUBUNIT III"/>
    <property type="match status" value="1"/>
</dbReference>
<evidence type="ECO:0000313" key="9">
    <source>
        <dbReference type="EMBL" id="EAQ77690.1"/>
    </source>
</evidence>
<evidence type="ECO:0000259" key="8">
    <source>
        <dbReference type="PROSITE" id="PS50253"/>
    </source>
</evidence>
<dbReference type="GO" id="GO:0004129">
    <property type="term" value="F:cytochrome-c oxidase activity"/>
    <property type="evidence" value="ECO:0007669"/>
    <property type="project" value="InterPro"/>
</dbReference>
<evidence type="ECO:0000313" key="10">
    <source>
        <dbReference type="Proteomes" id="UP000004358"/>
    </source>
</evidence>
<evidence type="ECO:0000256" key="5">
    <source>
        <dbReference type="ARBA" id="ARBA00023136"/>
    </source>
</evidence>
<accession>A4A0M4</accession>
<comment type="similarity">
    <text evidence="2 6">Belongs to the cytochrome c oxidase subunit 3 family.</text>
</comment>
<dbReference type="InterPro" id="IPR013833">
    <property type="entry name" value="Cyt_c_oxidase_su3_a-hlx"/>
</dbReference>